<dbReference type="EMBL" id="CP002417">
    <property type="protein sequence ID" value="ADU39085.1"/>
    <property type="molecule type" value="Genomic_DNA"/>
</dbReference>
<evidence type="ECO:0000313" key="4">
    <source>
        <dbReference type="Proteomes" id="UP000008917"/>
    </source>
</evidence>
<gene>
    <name evidence="3" type="ordered locus">Varpa_4925</name>
</gene>
<dbReference type="RefSeq" id="WP_013543293.1">
    <property type="nucleotide sequence ID" value="NC_014931.1"/>
</dbReference>
<feature type="transmembrane region" description="Helical" evidence="2">
    <location>
        <begin position="262"/>
        <end position="282"/>
    </location>
</feature>
<dbReference type="OrthoDB" id="9761985at2"/>
<keyword evidence="2" id="KW-0812">Transmembrane</keyword>
<dbReference type="Gene3D" id="3.40.50.150">
    <property type="entry name" value="Vaccinia Virus protein VP39"/>
    <property type="match status" value="1"/>
</dbReference>
<feature type="transmembrane region" description="Helical" evidence="2">
    <location>
        <begin position="431"/>
        <end position="448"/>
    </location>
</feature>
<dbReference type="NCBIfam" id="NF037959">
    <property type="entry name" value="MFS_SpdSyn"/>
    <property type="match status" value="1"/>
</dbReference>
<reference evidence="3 4" key="2">
    <citation type="journal article" date="2013" name="Genome Announc.">
        <title>Genome of the Root-Associated Plant Growth-Promoting Bacterium Variovorax paradoxus Strain EPS.</title>
        <authorList>
            <person name="Han J.I."/>
            <person name="Spain J.C."/>
            <person name="Leadbetter J.R."/>
            <person name="Ovchinnikova G."/>
            <person name="Goodwin L.A."/>
            <person name="Han C.S."/>
            <person name="Woyke T."/>
            <person name="Davenport K.W."/>
            <person name="Orwin P.M."/>
        </authorList>
    </citation>
    <scope>NUCLEOTIDE SEQUENCE [LARGE SCALE GENOMIC DNA]</scope>
    <source>
        <strain evidence="3 4">EPS</strain>
    </source>
</reference>
<feature type="transmembrane region" description="Helical" evidence="2">
    <location>
        <begin position="453"/>
        <end position="473"/>
    </location>
</feature>
<dbReference type="GO" id="GO:0006596">
    <property type="term" value="P:polyamine biosynthetic process"/>
    <property type="evidence" value="ECO:0007669"/>
    <property type="project" value="UniProtKB-KW"/>
</dbReference>
<feature type="transmembrane region" description="Helical" evidence="2">
    <location>
        <begin position="187"/>
        <end position="208"/>
    </location>
</feature>
<keyword evidence="2" id="KW-0472">Membrane</keyword>
<proteinExistence type="predicted"/>
<keyword evidence="1" id="KW-0620">Polyamine biosynthesis</keyword>
<evidence type="ECO:0000313" key="3">
    <source>
        <dbReference type="EMBL" id="ADU39085.1"/>
    </source>
</evidence>
<feature type="transmembrane region" description="Helical" evidence="2">
    <location>
        <begin position="80"/>
        <end position="102"/>
    </location>
</feature>
<sequence>MAETRRAGEGSGALAHCASTIFVSAFLLFLVQPLIARQILPWFGGSAAVWTLCLVFFQVVLLVGYFYADWLSRRPLRTQAIVHALLLLAACAMLPVIPDAAWKPTGQGDPATGVLAVLAATIGLPYLAVCTTGPLVQSWVARLHAGDAPRQAKVYRLFALSNLAALFALVVYPFVLEPVFALRAQAIAWSAGFGLFAVLAIVSVLAVARAKPSPVAAAIHAPAAVPASPLSWADQALWLMLSALGTVALLAVSAFITQDIASVPMLWIVPLALYLLSFVLCFDSDFWYRRWLFWPAVLVLAPVMGWYLNTPQRSLPIPAAIGLFCAGLFAICMVSNGELARARPGPARLTRFYLLLSLGGALGGIFAGVVAPHFFNGYWELPASLAAPGLILLWLVRGRQQWVWFGFALAVVVGFAAFLRMDAVAVSTNVFYASIAALACLAVLYTAWRARSWAAGAGLAGVLVSAIVAWLSIASVREADNRTMLRVRNFYGALRVEQFGIPGAPTASRRLMHGVISHGEQLQGAVQRRLPSTYYGPESGAGLALLTNRGASQRVGVIGLGVGTLAAFGRSGDTFRFYEINPRVTAAARSHFTYLADSAATVEIAQGDARLLMQQELEAHGSQRFDVIVVDAFSGDAIPMHLMTREAMALYRRHLLPTGVIAFHISNRHLALAPVVKRLAEDVGMQGVRIGFKPAPGNPTLEHASEYVLLTNDGRFLQDPVVRERGEAIDATGVATWTDDHSNLLAALQWTIKP</sequence>
<dbReference type="HOGENOM" id="CLU_021206_0_0_4"/>
<evidence type="ECO:0000256" key="1">
    <source>
        <dbReference type="ARBA" id="ARBA00023115"/>
    </source>
</evidence>
<dbReference type="eggNOG" id="COG4122">
    <property type="taxonomic scope" value="Bacteria"/>
</dbReference>
<reference evidence="4" key="1">
    <citation type="submission" date="2010-12" db="EMBL/GenBank/DDBJ databases">
        <title>Complete sequence of Variovorax paradoxus EPS.</title>
        <authorList>
            <consortium name="US DOE Joint Genome Institute"/>
            <person name="Lucas S."/>
            <person name="Copeland A."/>
            <person name="Lapidus A."/>
            <person name="Cheng J.-F."/>
            <person name="Goodwin L."/>
            <person name="Pitluck S."/>
            <person name="Teshima H."/>
            <person name="Detter J.C."/>
            <person name="Han C."/>
            <person name="Tapia R."/>
            <person name="Land M."/>
            <person name="Hauser L."/>
            <person name="Kyrpides N."/>
            <person name="Ivanova N."/>
            <person name="Ovchinnikova G."/>
            <person name="Orwin P."/>
            <person name="Han J.-I.G."/>
            <person name="Woyke T."/>
        </authorList>
    </citation>
    <scope>NUCLEOTIDE SEQUENCE [LARGE SCALE GENOMIC DNA]</scope>
    <source>
        <strain evidence="4">EPS</strain>
    </source>
</reference>
<feature type="transmembrane region" description="Helical" evidence="2">
    <location>
        <begin position="12"/>
        <end position="35"/>
    </location>
</feature>
<feature type="transmembrane region" description="Helical" evidence="2">
    <location>
        <begin position="157"/>
        <end position="175"/>
    </location>
</feature>
<feature type="transmembrane region" description="Helical" evidence="2">
    <location>
        <begin position="47"/>
        <end position="68"/>
    </location>
</feature>
<feature type="transmembrane region" description="Helical" evidence="2">
    <location>
        <begin position="402"/>
        <end position="419"/>
    </location>
</feature>
<dbReference type="Proteomes" id="UP000008917">
    <property type="component" value="Chromosome"/>
</dbReference>
<keyword evidence="2" id="KW-1133">Transmembrane helix</keyword>
<organism evidence="3 4">
    <name type="scientific">Variovorax paradoxus (strain EPS)</name>
    <dbReference type="NCBI Taxonomy" id="595537"/>
    <lineage>
        <taxon>Bacteria</taxon>
        <taxon>Pseudomonadati</taxon>
        <taxon>Pseudomonadota</taxon>
        <taxon>Betaproteobacteria</taxon>
        <taxon>Burkholderiales</taxon>
        <taxon>Comamonadaceae</taxon>
        <taxon>Variovorax</taxon>
    </lineage>
</organism>
<protein>
    <submittedName>
        <fullName evidence="3">Integral membrane protein-like protein</fullName>
    </submittedName>
</protein>
<dbReference type="KEGG" id="vpe:Varpa_4925"/>
<dbReference type="STRING" id="595537.Varpa_4925"/>
<feature type="transmembrane region" description="Helical" evidence="2">
    <location>
        <begin position="377"/>
        <end position="395"/>
    </location>
</feature>
<dbReference type="InterPro" id="IPR029063">
    <property type="entry name" value="SAM-dependent_MTases_sf"/>
</dbReference>
<accession>E6V162</accession>
<feature type="transmembrane region" description="Helical" evidence="2">
    <location>
        <begin position="114"/>
        <end position="136"/>
    </location>
</feature>
<dbReference type="SUPFAM" id="SSF53335">
    <property type="entry name" value="S-adenosyl-L-methionine-dependent methyltransferases"/>
    <property type="match status" value="1"/>
</dbReference>
<dbReference type="AlphaFoldDB" id="E6V162"/>
<dbReference type="PANTHER" id="PTHR43317:SF1">
    <property type="entry name" value="THERMOSPERMINE SYNTHASE ACAULIS5"/>
    <property type="match status" value="1"/>
</dbReference>
<feature type="transmembrane region" description="Helical" evidence="2">
    <location>
        <begin position="291"/>
        <end position="308"/>
    </location>
</feature>
<feature type="transmembrane region" description="Helical" evidence="2">
    <location>
        <begin position="236"/>
        <end position="256"/>
    </location>
</feature>
<dbReference type="PANTHER" id="PTHR43317">
    <property type="entry name" value="THERMOSPERMINE SYNTHASE ACAULIS5"/>
    <property type="match status" value="1"/>
</dbReference>
<evidence type="ECO:0000256" key="2">
    <source>
        <dbReference type="SAM" id="Phobius"/>
    </source>
</evidence>
<feature type="transmembrane region" description="Helical" evidence="2">
    <location>
        <begin position="352"/>
        <end position="371"/>
    </location>
</feature>
<name>E6V162_VARPE</name>
<feature type="transmembrane region" description="Helical" evidence="2">
    <location>
        <begin position="320"/>
        <end position="340"/>
    </location>
</feature>